<evidence type="ECO:0000256" key="5">
    <source>
        <dbReference type="SAM" id="Phobius"/>
    </source>
</evidence>
<evidence type="ECO:0000313" key="7">
    <source>
        <dbReference type="Proteomes" id="UP000243723"/>
    </source>
</evidence>
<keyword evidence="3 5" id="KW-1133">Transmembrane helix</keyword>
<keyword evidence="7" id="KW-1185">Reference proteome</keyword>
<dbReference type="SUPFAM" id="SSF144083">
    <property type="entry name" value="Magnesium transport protein CorA, transmembrane region"/>
    <property type="match status" value="1"/>
</dbReference>
<dbReference type="InterPro" id="IPR002523">
    <property type="entry name" value="MgTranspt_CorA/ZnTranspt_ZntB"/>
</dbReference>
<keyword evidence="2 5" id="KW-0812">Transmembrane</keyword>
<gene>
    <name evidence="6" type="ORF">B9Z65_199</name>
</gene>
<dbReference type="OrthoDB" id="2830640at2759"/>
<comment type="caution">
    <text evidence="6">The sequence shown here is derived from an EMBL/GenBank/DDBJ whole genome shotgun (WGS) entry which is preliminary data.</text>
</comment>
<evidence type="ECO:0000256" key="4">
    <source>
        <dbReference type="ARBA" id="ARBA00023136"/>
    </source>
</evidence>
<dbReference type="InterPro" id="IPR045863">
    <property type="entry name" value="CorA_TM1_TM2"/>
</dbReference>
<evidence type="ECO:0000256" key="2">
    <source>
        <dbReference type="ARBA" id="ARBA00022692"/>
    </source>
</evidence>
<proteinExistence type="predicted"/>
<evidence type="ECO:0000256" key="3">
    <source>
        <dbReference type="ARBA" id="ARBA00022989"/>
    </source>
</evidence>
<reference evidence="6 7" key="1">
    <citation type="submission" date="2017-05" db="EMBL/GenBank/DDBJ databases">
        <title>Draft genome sequence of Elsinoe australis.</title>
        <authorList>
            <person name="Cheng Q."/>
        </authorList>
    </citation>
    <scope>NUCLEOTIDE SEQUENCE [LARGE SCALE GENOMIC DNA]</scope>
    <source>
        <strain evidence="6 7">NL1</strain>
    </source>
</reference>
<dbReference type="STRING" id="40998.A0A2P7Z7N7"/>
<dbReference type="Proteomes" id="UP000243723">
    <property type="component" value="Unassembled WGS sequence"/>
</dbReference>
<organism evidence="6 7">
    <name type="scientific">Elsinoe australis</name>
    <dbReference type="NCBI Taxonomy" id="40998"/>
    <lineage>
        <taxon>Eukaryota</taxon>
        <taxon>Fungi</taxon>
        <taxon>Dikarya</taxon>
        <taxon>Ascomycota</taxon>
        <taxon>Pezizomycotina</taxon>
        <taxon>Dothideomycetes</taxon>
        <taxon>Dothideomycetidae</taxon>
        <taxon>Myriangiales</taxon>
        <taxon>Elsinoaceae</taxon>
        <taxon>Elsinoe</taxon>
    </lineage>
</organism>
<accession>A0A2P7Z7N7</accession>
<evidence type="ECO:0000313" key="6">
    <source>
        <dbReference type="EMBL" id="PSK44219.1"/>
    </source>
</evidence>
<keyword evidence="4 5" id="KW-0472">Membrane</keyword>
<comment type="subcellular location">
    <subcellularLocation>
        <location evidence="1">Membrane</location>
        <topology evidence="1">Multi-pass membrane protein</topology>
    </subcellularLocation>
</comment>
<dbReference type="GO" id="GO:0016020">
    <property type="term" value="C:membrane"/>
    <property type="evidence" value="ECO:0007669"/>
    <property type="project" value="UniProtKB-SubCell"/>
</dbReference>
<evidence type="ECO:0000256" key="1">
    <source>
        <dbReference type="ARBA" id="ARBA00004141"/>
    </source>
</evidence>
<protein>
    <submittedName>
        <fullName evidence="6">Uncharacterized protein</fullName>
    </submittedName>
</protein>
<dbReference type="GO" id="GO:0046873">
    <property type="term" value="F:metal ion transmembrane transporter activity"/>
    <property type="evidence" value="ECO:0007669"/>
    <property type="project" value="InterPro"/>
</dbReference>
<name>A0A2P7Z7N7_9PEZI</name>
<dbReference type="EMBL" id="NHZQ01000289">
    <property type="protein sequence ID" value="PSK44219.1"/>
    <property type="molecule type" value="Genomic_DNA"/>
</dbReference>
<dbReference type="AlphaFoldDB" id="A0A2P7Z7N7"/>
<dbReference type="Gene3D" id="1.20.58.340">
    <property type="entry name" value="Magnesium transport protein CorA, transmembrane region"/>
    <property type="match status" value="1"/>
</dbReference>
<sequence>MTSIELTERPARSAETRMPVSASAATTAVQSVNTPLAIVDRIEHFAMSSVGALERREPMDQADFNSFLPDEQSGVHVFFMPSVKEITEKSPKWSNLRSTLDLRYDVPWFWFEYLKWNFNGFYTGKAKTVGNDGGIKHTASARYLVKQIHNMPVNTELPVGFDFSWDFLAFHSIWYSKTKARQPSLVLLCFDLAGGEDPGRERSGQGTLLGEYKQHITDSVTNKALQNPFEIHTLMLRQLLRIIDKTVWNFRKPLKALEEEIRPENEKAREPKKSRKEKIAVKQKKTELYYYLLGLLRHVTHGIETITAAVSSVERMEKDCRKFVLPLDGQADPRVTESTSEELPCCVLQLRNLRMRAESNEKRLTRQLRQVFHQVDLENVAISQLILEEMQDNDQELTRFLTRLTVIFLPPTFTAGFFGMNSFEFQYTRVWIYFVVTAPMIAFCLGLGIWLARFAYKVLQDETAREKR</sequence>
<dbReference type="Pfam" id="PF01544">
    <property type="entry name" value="CorA"/>
    <property type="match status" value="1"/>
</dbReference>
<feature type="transmembrane region" description="Helical" evidence="5">
    <location>
        <begin position="430"/>
        <end position="452"/>
    </location>
</feature>